<accession>A0A563TX20</accession>
<gene>
    <name evidence="3" type="ORF">FPZ42_17910</name>
</gene>
<organism evidence="3 4">
    <name type="scientific">Mucilaginibacter achroorhodeus</name>
    <dbReference type="NCBI Taxonomy" id="2599294"/>
    <lineage>
        <taxon>Bacteria</taxon>
        <taxon>Pseudomonadati</taxon>
        <taxon>Bacteroidota</taxon>
        <taxon>Sphingobacteriia</taxon>
        <taxon>Sphingobacteriales</taxon>
        <taxon>Sphingobacteriaceae</taxon>
        <taxon>Mucilaginibacter</taxon>
    </lineage>
</organism>
<name>A0A563TX20_9SPHI</name>
<dbReference type="SUPFAM" id="SSF49464">
    <property type="entry name" value="Carboxypeptidase regulatory domain-like"/>
    <property type="match status" value="1"/>
</dbReference>
<dbReference type="RefSeq" id="WP_146273240.1">
    <property type="nucleotide sequence ID" value="NZ_VOEI01000008.1"/>
</dbReference>
<keyword evidence="1" id="KW-0472">Membrane</keyword>
<dbReference type="InterPro" id="IPR037682">
    <property type="entry name" value="TonB_C"/>
</dbReference>
<dbReference type="InterPro" id="IPR008969">
    <property type="entry name" value="CarboxyPept-like_regulatory"/>
</dbReference>
<feature type="transmembrane region" description="Helical" evidence="1">
    <location>
        <begin position="72"/>
        <end position="96"/>
    </location>
</feature>
<dbReference type="OrthoDB" id="1112758at2"/>
<dbReference type="AlphaFoldDB" id="A0A563TX20"/>
<dbReference type="GO" id="GO:0055085">
    <property type="term" value="P:transmembrane transport"/>
    <property type="evidence" value="ECO:0007669"/>
    <property type="project" value="InterPro"/>
</dbReference>
<evidence type="ECO:0000313" key="4">
    <source>
        <dbReference type="Proteomes" id="UP000318010"/>
    </source>
</evidence>
<dbReference type="SUPFAM" id="SSF74653">
    <property type="entry name" value="TolA/TonB C-terminal domain"/>
    <property type="match status" value="1"/>
</dbReference>
<dbReference type="Gene3D" id="2.60.40.1120">
    <property type="entry name" value="Carboxypeptidase-like, regulatory domain"/>
    <property type="match status" value="1"/>
</dbReference>
<protein>
    <recommendedName>
        <fullName evidence="2">TonB C-terminal domain-containing protein</fullName>
    </recommendedName>
</protein>
<evidence type="ECO:0000313" key="3">
    <source>
        <dbReference type="EMBL" id="TWR23884.1"/>
    </source>
</evidence>
<dbReference type="EMBL" id="VOEI01000008">
    <property type="protein sequence ID" value="TWR23884.1"/>
    <property type="molecule type" value="Genomic_DNA"/>
</dbReference>
<keyword evidence="4" id="KW-1185">Reference proteome</keyword>
<keyword evidence="1" id="KW-0812">Transmembrane</keyword>
<comment type="caution">
    <text evidence="3">The sequence shown here is derived from an EMBL/GenBank/DDBJ whole genome shotgun (WGS) entry which is preliminary data.</text>
</comment>
<reference evidence="3 4" key="1">
    <citation type="submission" date="2019-07" db="EMBL/GenBank/DDBJ databases">
        <authorList>
            <person name="Kim J."/>
        </authorList>
    </citation>
    <scope>NUCLEOTIDE SEQUENCE [LARGE SCALE GENOMIC DNA]</scope>
    <source>
        <strain evidence="3 4">MJ1a</strain>
    </source>
</reference>
<evidence type="ECO:0000259" key="2">
    <source>
        <dbReference type="Pfam" id="PF03544"/>
    </source>
</evidence>
<dbReference type="Pfam" id="PF13715">
    <property type="entry name" value="CarbopepD_reg_2"/>
    <property type="match status" value="1"/>
</dbReference>
<feature type="domain" description="TonB C-terminal" evidence="2">
    <location>
        <begin position="373"/>
        <end position="434"/>
    </location>
</feature>
<dbReference type="Gene3D" id="3.30.1150.10">
    <property type="match status" value="1"/>
</dbReference>
<proteinExistence type="predicted"/>
<dbReference type="Pfam" id="PF03544">
    <property type="entry name" value="TonB_C"/>
    <property type="match status" value="1"/>
</dbReference>
<sequence>MKDKRADISQIQDYLKGKLESKAMHQLEREAQDDPFLADALDGYAASADQEQNLETLRERLQQRTQTKVRRILPWSTMAVAASVIGFFVVAGLLFMRDNPDKPTTLTAVNQPAKLSAPVEPSTPTAKQTNKRFISAPIVTEKHSYTNQRLPTPRSLREVAIQPGLKIEQADSSAGIVQQGYYNYTAQTPVKMDSANYGYSAGKRQDTILGGANIAINKKPSAVTMLRSKAEGVTYKERDRQSARATAALMAANLPTNISGKITDDAGAPIPGATVQIAGKSIGTTTDANGRFTLHDVSPQDQVVYNFIGFDKKVLPAKPGDSVKVALHESAATLSEVVVVTNAKRSGSKAEPKTGWKAYQEYLKREAIVGESQKAGNVQLSITFEPNGQISNVNVLKSLSPAADKKAIDLVQNGPNWFGNLNGKPEVVKLTVKFSRDD</sequence>
<evidence type="ECO:0000256" key="1">
    <source>
        <dbReference type="SAM" id="Phobius"/>
    </source>
</evidence>
<keyword evidence="1" id="KW-1133">Transmembrane helix</keyword>
<dbReference type="Proteomes" id="UP000318010">
    <property type="component" value="Unassembled WGS sequence"/>
</dbReference>